<evidence type="ECO:0008006" key="4">
    <source>
        <dbReference type="Google" id="ProtNLM"/>
    </source>
</evidence>
<comment type="caution">
    <text evidence="2">The sequence shown here is derived from an EMBL/GenBank/DDBJ whole genome shotgun (WGS) entry which is preliminary data.</text>
</comment>
<dbReference type="AlphaFoldDB" id="A0A4S1DSW2"/>
<evidence type="ECO:0000313" key="3">
    <source>
        <dbReference type="Proteomes" id="UP000307602"/>
    </source>
</evidence>
<dbReference type="Gene3D" id="2.180.10.10">
    <property type="entry name" value="RHS repeat-associated core"/>
    <property type="match status" value="1"/>
</dbReference>
<keyword evidence="3" id="KW-1185">Reference proteome</keyword>
<reference evidence="2 3" key="1">
    <citation type="submission" date="2019-04" db="EMBL/GenBank/DDBJ databases">
        <authorList>
            <person name="Liu A."/>
        </authorList>
    </citation>
    <scope>NUCLEOTIDE SEQUENCE [LARGE SCALE GENOMIC DNA]</scope>
    <source>
        <strain evidence="2 3">RZ03</strain>
    </source>
</reference>
<gene>
    <name evidence="2" type="ORF">EM932_17125</name>
</gene>
<proteinExistence type="predicted"/>
<protein>
    <recommendedName>
        <fullName evidence="4">RHS repeat-associated core domain-containing protein</fullName>
    </recommendedName>
</protein>
<dbReference type="EMBL" id="SRSO01000028">
    <property type="protein sequence ID" value="TGV01081.1"/>
    <property type="molecule type" value="Genomic_DNA"/>
</dbReference>
<accession>A0A4S1DSW2</accession>
<evidence type="ECO:0000313" key="2">
    <source>
        <dbReference type="EMBL" id="TGV01081.1"/>
    </source>
</evidence>
<organism evidence="2 3">
    <name type="scientific">Flavivirga rizhaonensis</name>
    <dbReference type="NCBI Taxonomy" id="2559571"/>
    <lineage>
        <taxon>Bacteria</taxon>
        <taxon>Pseudomonadati</taxon>
        <taxon>Bacteroidota</taxon>
        <taxon>Flavobacteriia</taxon>
        <taxon>Flavobacteriales</taxon>
        <taxon>Flavobacteriaceae</taxon>
        <taxon>Flavivirga</taxon>
    </lineage>
</organism>
<sequence>MLLPNRHGNSSDYRYGFQGQEKDDEVKGEGNSVNYKYRMHDPRVGRFFARDPLSYKYPWNSPYAFSENRVIDGVELEGLEFSPYQRHQASVKIAKWKEEAKGDPAKLAELRRNEILGATIVFGALLIPADFAFTGGQFTTTAGKLATAYSFGNAMHSAEMQTYYRNRGDEVRLEEWKQVGAEATKELSIEFGIGGIFSGISKLRAVHKLMRPFDELVSNGRVPEYGGGFNEWFDDLSLDEFDMLWGNSSVRKQIEAQIRKPGKLHEWCMVCETPKFKAWGVSMDEIQRFRSLTKDVKGINPHTGQPFSHSATTGRGSGPSSGAFHQELRSIINNSSGYDDFVNKVRGLVEEWQINSTVVPFR</sequence>
<name>A0A4S1DSW2_9FLAO</name>
<dbReference type="OrthoDB" id="2972467at2"/>
<feature type="compositionally biased region" description="Polar residues" evidence="1">
    <location>
        <begin position="302"/>
        <end position="320"/>
    </location>
</feature>
<dbReference type="NCBIfam" id="TIGR03696">
    <property type="entry name" value="Rhs_assc_core"/>
    <property type="match status" value="1"/>
</dbReference>
<feature type="region of interest" description="Disordered" evidence="1">
    <location>
        <begin position="299"/>
        <end position="322"/>
    </location>
</feature>
<dbReference type="Proteomes" id="UP000307602">
    <property type="component" value="Unassembled WGS sequence"/>
</dbReference>
<evidence type="ECO:0000256" key="1">
    <source>
        <dbReference type="SAM" id="MobiDB-lite"/>
    </source>
</evidence>
<feature type="region of interest" description="Disordered" evidence="1">
    <location>
        <begin position="1"/>
        <end position="29"/>
    </location>
</feature>
<dbReference type="InterPro" id="IPR022385">
    <property type="entry name" value="Rhs_assc_core"/>
</dbReference>